<keyword evidence="4" id="KW-1185">Reference proteome</keyword>
<dbReference type="EC" id="2.7.11.1" evidence="3"/>
<feature type="region of interest" description="Disordered" evidence="1">
    <location>
        <begin position="56"/>
        <end position="79"/>
    </location>
</feature>
<protein>
    <submittedName>
        <fullName evidence="3">Serine/threonine-protein kinase tel1</fullName>
        <ecNumber evidence="3">2.7.11.1</ecNumber>
    </submittedName>
</protein>
<dbReference type="InterPro" id="IPR003152">
    <property type="entry name" value="FATC_dom"/>
</dbReference>
<dbReference type="Pfam" id="PF02260">
    <property type="entry name" value="FATC"/>
    <property type="match status" value="1"/>
</dbReference>
<reference evidence="3" key="1">
    <citation type="submission" date="2022-07" db="EMBL/GenBank/DDBJ databases">
        <title>Phylogenomic reconstructions and comparative analyses of Kickxellomycotina fungi.</title>
        <authorList>
            <person name="Reynolds N.K."/>
            <person name="Stajich J.E."/>
            <person name="Barry K."/>
            <person name="Grigoriev I.V."/>
            <person name="Crous P."/>
            <person name="Smith M.E."/>
        </authorList>
    </citation>
    <scope>NUCLEOTIDE SEQUENCE</scope>
    <source>
        <strain evidence="3">NRRL 1565</strain>
    </source>
</reference>
<dbReference type="PROSITE" id="PS51190">
    <property type="entry name" value="FATC"/>
    <property type="match status" value="1"/>
</dbReference>
<keyword evidence="3" id="KW-0808">Transferase</keyword>
<dbReference type="SMART" id="SM01343">
    <property type="entry name" value="FATC"/>
    <property type="match status" value="1"/>
</dbReference>
<evidence type="ECO:0000259" key="2">
    <source>
        <dbReference type="PROSITE" id="PS51190"/>
    </source>
</evidence>
<dbReference type="EMBL" id="JANBUO010003657">
    <property type="protein sequence ID" value="KAJ2789968.1"/>
    <property type="molecule type" value="Genomic_DNA"/>
</dbReference>
<dbReference type="InterPro" id="IPR038980">
    <property type="entry name" value="ATM_plant"/>
</dbReference>
<dbReference type="AlphaFoldDB" id="A0A9W8HPJ3"/>
<dbReference type="GO" id="GO:0004674">
    <property type="term" value="F:protein serine/threonine kinase activity"/>
    <property type="evidence" value="ECO:0007669"/>
    <property type="project" value="UniProtKB-EC"/>
</dbReference>
<evidence type="ECO:0000313" key="3">
    <source>
        <dbReference type="EMBL" id="KAJ2789968.1"/>
    </source>
</evidence>
<evidence type="ECO:0000256" key="1">
    <source>
        <dbReference type="SAM" id="MobiDB-lite"/>
    </source>
</evidence>
<keyword evidence="3" id="KW-0418">Kinase</keyword>
<dbReference type="GO" id="GO:0006974">
    <property type="term" value="P:DNA damage response"/>
    <property type="evidence" value="ECO:0007669"/>
    <property type="project" value="InterPro"/>
</dbReference>
<name>A0A9W8HPJ3_9FUNG</name>
<proteinExistence type="predicted"/>
<comment type="caution">
    <text evidence="3">The sequence shown here is derived from an EMBL/GenBank/DDBJ whole genome shotgun (WGS) entry which is preliminary data.</text>
</comment>
<accession>A0A9W8HPJ3</accession>
<dbReference type="PANTHER" id="PTHR37079">
    <property type="entry name" value="SERINE/THREONINE-PROTEIN KINASE ATM"/>
    <property type="match status" value="1"/>
</dbReference>
<sequence length="126" mass="13718">MRDNARVVSTILNVLKVDPLYMWSLIPQRLDKINRSASMAAVTDSDADVADAAADLNELDDDSNTPGDPATTVATEENQEAARSIMHVAQRLSATISVEGQVSELIQQATDPNLLSRMFEGWSAWS</sequence>
<feature type="domain" description="FATC" evidence="2">
    <location>
        <begin position="94"/>
        <end position="126"/>
    </location>
</feature>
<gene>
    <name evidence="3" type="primary">TEL1_2</name>
    <name evidence="3" type="ORF">H4R20_007090</name>
</gene>
<evidence type="ECO:0000313" key="4">
    <source>
        <dbReference type="Proteomes" id="UP001140094"/>
    </source>
</evidence>
<dbReference type="Proteomes" id="UP001140094">
    <property type="component" value="Unassembled WGS sequence"/>
</dbReference>
<organism evidence="3 4">
    <name type="scientific">Coemansia guatemalensis</name>
    <dbReference type="NCBI Taxonomy" id="2761395"/>
    <lineage>
        <taxon>Eukaryota</taxon>
        <taxon>Fungi</taxon>
        <taxon>Fungi incertae sedis</taxon>
        <taxon>Zoopagomycota</taxon>
        <taxon>Kickxellomycotina</taxon>
        <taxon>Kickxellomycetes</taxon>
        <taxon>Kickxellales</taxon>
        <taxon>Kickxellaceae</taxon>
        <taxon>Coemansia</taxon>
    </lineage>
</organism>
<dbReference type="PANTHER" id="PTHR37079:SF4">
    <property type="entry name" value="SERINE_THREONINE-PROTEIN KINASE ATM"/>
    <property type="match status" value="1"/>
</dbReference>
<dbReference type="OrthoDB" id="381190at2759"/>